<dbReference type="InParanoid" id="A0A0C2SQK9"/>
<name>A0A0C2SQK9_AMAMK</name>
<accession>A0A0C2SQK9</accession>
<evidence type="ECO:0000313" key="2">
    <source>
        <dbReference type="EMBL" id="KIL65550.1"/>
    </source>
</evidence>
<gene>
    <name evidence="2" type="ORF">M378DRAFT_161869</name>
</gene>
<organism evidence="2 3">
    <name type="scientific">Amanita muscaria (strain Koide BX008)</name>
    <dbReference type="NCBI Taxonomy" id="946122"/>
    <lineage>
        <taxon>Eukaryota</taxon>
        <taxon>Fungi</taxon>
        <taxon>Dikarya</taxon>
        <taxon>Basidiomycota</taxon>
        <taxon>Agaricomycotina</taxon>
        <taxon>Agaricomycetes</taxon>
        <taxon>Agaricomycetidae</taxon>
        <taxon>Agaricales</taxon>
        <taxon>Pluteineae</taxon>
        <taxon>Amanitaceae</taxon>
        <taxon>Amanita</taxon>
    </lineage>
</organism>
<proteinExistence type="predicted"/>
<evidence type="ECO:0000256" key="1">
    <source>
        <dbReference type="SAM" id="MobiDB-lite"/>
    </source>
</evidence>
<sequence>MVGTEKLIHEQEEWNYTATTTQCSGSIRQTKSGANLTPKDLGSSKLDEREGY</sequence>
<dbReference type="AlphaFoldDB" id="A0A0C2SQK9"/>
<dbReference type="EMBL" id="KN818241">
    <property type="protein sequence ID" value="KIL65550.1"/>
    <property type="molecule type" value="Genomic_DNA"/>
</dbReference>
<protein>
    <submittedName>
        <fullName evidence="2">Uncharacterized protein</fullName>
    </submittedName>
</protein>
<evidence type="ECO:0000313" key="3">
    <source>
        <dbReference type="Proteomes" id="UP000054549"/>
    </source>
</evidence>
<dbReference type="Proteomes" id="UP000054549">
    <property type="component" value="Unassembled WGS sequence"/>
</dbReference>
<keyword evidence="3" id="KW-1185">Reference proteome</keyword>
<feature type="region of interest" description="Disordered" evidence="1">
    <location>
        <begin position="27"/>
        <end position="52"/>
    </location>
</feature>
<dbReference type="HOGENOM" id="CLU_3086720_0_0_1"/>
<reference evidence="2 3" key="1">
    <citation type="submission" date="2014-04" db="EMBL/GenBank/DDBJ databases">
        <title>Evolutionary Origins and Diversification of the Mycorrhizal Mutualists.</title>
        <authorList>
            <consortium name="DOE Joint Genome Institute"/>
            <consortium name="Mycorrhizal Genomics Consortium"/>
            <person name="Kohler A."/>
            <person name="Kuo A."/>
            <person name="Nagy L.G."/>
            <person name="Floudas D."/>
            <person name="Copeland A."/>
            <person name="Barry K.W."/>
            <person name="Cichocki N."/>
            <person name="Veneault-Fourrey C."/>
            <person name="LaButti K."/>
            <person name="Lindquist E.A."/>
            <person name="Lipzen A."/>
            <person name="Lundell T."/>
            <person name="Morin E."/>
            <person name="Murat C."/>
            <person name="Riley R."/>
            <person name="Ohm R."/>
            <person name="Sun H."/>
            <person name="Tunlid A."/>
            <person name="Henrissat B."/>
            <person name="Grigoriev I.V."/>
            <person name="Hibbett D.S."/>
            <person name="Martin F."/>
        </authorList>
    </citation>
    <scope>NUCLEOTIDE SEQUENCE [LARGE SCALE GENOMIC DNA]</scope>
    <source>
        <strain evidence="2 3">Koide BX008</strain>
    </source>
</reference>